<organism evidence="2 3">
    <name type="scientific">Lentinula aciculospora</name>
    <dbReference type="NCBI Taxonomy" id="153920"/>
    <lineage>
        <taxon>Eukaryota</taxon>
        <taxon>Fungi</taxon>
        <taxon>Dikarya</taxon>
        <taxon>Basidiomycota</taxon>
        <taxon>Agaricomycotina</taxon>
        <taxon>Agaricomycetes</taxon>
        <taxon>Agaricomycetidae</taxon>
        <taxon>Agaricales</taxon>
        <taxon>Marasmiineae</taxon>
        <taxon>Omphalotaceae</taxon>
        <taxon>Lentinula</taxon>
    </lineage>
</organism>
<dbReference type="OrthoDB" id="2996773at2759"/>
<proteinExistence type="predicted"/>
<evidence type="ECO:0000256" key="1">
    <source>
        <dbReference type="SAM" id="MobiDB-lite"/>
    </source>
</evidence>
<protein>
    <submittedName>
        <fullName evidence="2">Uncharacterized protein</fullName>
    </submittedName>
</protein>
<keyword evidence="3" id="KW-1185">Reference proteome</keyword>
<sequence length="213" mass="22849">MTTTTVCSIPSYKTTLASNTKATVTFTSFGIYDLQPAEKDNRSLENISSNADNIVHVSSDANSQASTSVVNSAQQMRQKSKQHAGPFAPQFPVDQLVKKILARPPSLNGPPGPPISIKFVELAPIGSDVEVEDTSDDSVSEAAVSMSSDTSFGQDDSSSRGDDFEMDESVLRPLTVPPWHLKSRRPNVCAIAATNAEAHSPHSVLDGPMRFPF</sequence>
<comment type="caution">
    <text evidence="2">The sequence shown here is derived from an EMBL/GenBank/DDBJ whole genome shotgun (WGS) entry which is preliminary data.</text>
</comment>
<evidence type="ECO:0000313" key="2">
    <source>
        <dbReference type="EMBL" id="KAJ4468798.1"/>
    </source>
</evidence>
<dbReference type="AlphaFoldDB" id="A0A9W9DH29"/>
<accession>A0A9W9DH29</accession>
<gene>
    <name evidence="2" type="ORF">J3R30DRAFT_3554232</name>
</gene>
<feature type="compositionally biased region" description="Low complexity" evidence="1">
    <location>
        <begin position="140"/>
        <end position="149"/>
    </location>
</feature>
<feature type="compositionally biased region" description="Acidic residues" evidence="1">
    <location>
        <begin position="129"/>
        <end position="139"/>
    </location>
</feature>
<feature type="region of interest" description="Disordered" evidence="1">
    <location>
        <begin position="129"/>
        <end position="164"/>
    </location>
</feature>
<dbReference type="EMBL" id="JAOTPV010000034">
    <property type="protein sequence ID" value="KAJ4468798.1"/>
    <property type="molecule type" value="Genomic_DNA"/>
</dbReference>
<name>A0A9W9DH29_9AGAR</name>
<reference evidence="2" key="1">
    <citation type="submission" date="2022-08" db="EMBL/GenBank/DDBJ databases">
        <title>A Global Phylogenomic Analysis of the Shiitake Genus Lentinula.</title>
        <authorList>
            <consortium name="DOE Joint Genome Institute"/>
            <person name="Sierra-Patev S."/>
            <person name="Min B."/>
            <person name="Naranjo-Ortiz M."/>
            <person name="Looney B."/>
            <person name="Konkel Z."/>
            <person name="Slot J.C."/>
            <person name="Sakamoto Y."/>
            <person name="Steenwyk J.L."/>
            <person name="Rokas A."/>
            <person name="Carro J."/>
            <person name="Camarero S."/>
            <person name="Ferreira P."/>
            <person name="Molpeceres G."/>
            <person name="Ruiz-Duenas F.J."/>
            <person name="Serrano A."/>
            <person name="Henrissat B."/>
            <person name="Drula E."/>
            <person name="Hughes K.W."/>
            <person name="Mata J.L."/>
            <person name="Ishikawa N.K."/>
            <person name="Vargas-Isla R."/>
            <person name="Ushijima S."/>
            <person name="Smith C.A."/>
            <person name="Ahrendt S."/>
            <person name="Andreopoulos W."/>
            <person name="He G."/>
            <person name="Labutti K."/>
            <person name="Lipzen A."/>
            <person name="Ng V."/>
            <person name="Riley R."/>
            <person name="Sandor L."/>
            <person name="Barry K."/>
            <person name="Martinez A.T."/>
            <person name="Xiao Y."/>
            <person name="Gibbons J.G."/>
            <person name="Terashima K."/>
            <person name="Grigoriev I.V."/>
            <person name="Hibbett D.S."/>
        </authorList>
    </citation>
    <scope>NUCLEOTIDE SEQUENCE</scope>
    <source>
        <strain evidence="2">JLM2183</strain>
    </source>
</reference>
<evidence type="ECO:0000313" key="3">
    <source>
        <dbReference type="Proteomes" id="UP001150266"/>
    </source>
</evidence>
<dbReference type="Proteomes" id="UP001150266">
    <property type="component" value="Unassembled WGS sequence"/>
</dbReference>